<dbReference type="EMBL" id="KN549612">
    <property type="protein sequence ID" value="KHJ96668.1"/>
    <property type="molecule type" value="Genomic_DNA"/>
</dbReference>
<gene>
    <name evidence="2" type="ORF">OESDEN_03363</name>
</gene>
<keyword evidence="1" id="KW-0472">Membrane</keyword>
<dbReference type="Proteomes" id="UP000053660">
    <property type="component" value="Unassembled WGS sequence"/>
</dbReference>
<organism evidence="2 3">
    <name type="scientific">Oesophagostomum dentatum</name>
    <name type="common">Nodular worm</name>
    <dbReference type="NCBI Taxonomy" id="61180"/>
    <lineage>
        <taxon>Eukaryota</taxon>
        <taxon>Metazoa</taxon>
        <taxon>Ecdysozoa</taxon>
        <taxon>Nematoda</taxon>
        <taxon>Chromadorea</taxon>
        <taxon>Rhabditida</taxon>
        <taxon>Rhabditina</taxon>
        <taxon>Rhabditomorpha</taxon>
        <taxon>Strongyloidea</taxon>
        <taxon>Strongylidae</taxon>
        <taxon>Oesophagostomum</taxon>
    </lineage>
</organism>
<keyword evidence="1" id="KW-0812">Transmembrane</keyword>
<evidence type="ECO:0000256" key="1">
    <source>
        <dbReference type="SAM" id="Phobius"/>
    </source>
</evidence>
<reference evidence="2 3" key="1">
    <citation type="submission" date="2014-03" db="EMBL/GenBank/DDBJ databases">
        <title>Draft genome of the hookworm Oesophagostomum dentatum.</title>
        <authorList>
            <person name="Mitreva M."/>
        </authorList>
    </citation>
    <scope>NUCLEOTIDE SEQUENCE [LARGE SCALE GENOMIC DNA]</scope>
    <source>
        <strain evidence="2 3">OD-Hann</strain>
    </source>
</reference>
<sequence length="90" mass="10203">MDTNRPLPTIMPLAYHVSSGNIAFGCASLHGIASPLSLVFCNDTYRKFALRKLGFDQVSSKLKLAMERKSKNEVRSDIIRHALKKFCRKY</sequence>
<evidence type="ECO:0000313" key="3">
    <source>
        <dbReference type="Proteomes" id="UP000053660"/>
    </source>
</evidence>
<dbReference type="PROSITE" id="PS51257">
    <property type="entry name" value="PROKAR_LIPOPROTEIN"/>
    <property type="match status" value="1"/>
</dbReference>
<protein>
    <submittedName>
        <fullName evidence="2">Uncharacterized protein</fullName>
    </submittedName>
</protein>
<proteinExistence type="predicted"/>
<evidence type="ECO:0000313" key="2">
    <source>
        <dbReference type="EMBL" id="KHJ96668.1"/>
    </source>
</evidence>
<dbReference type="OrthoDB" id="10580668at2759"/>
<keyword evidence="3" id="KW-1185">Reference proteome</keyword>
<keyword evidence="1" id="KW-1133">Transmembrane helix</keyword>
<name>A0A0B1TGM9_OESDE</name>
<dbReference type="AlphaFoldDB" id="A0A0B1TGM9"/>
<accession>A0A0B1TGM9</accession>
<feature type="transmembrane region" description="Helical" evidence="1">
    <location>
        <begin position="20"/>
        <end position="41"/>
    </location>
</feature>